<dbReference type="InterPro" id="IPR004014">
    <property type="entry name" value="ATPase_P-typ_cation-transptr_N"/>
</dbReference>
<dbReference type="Pfam" id="PF00122">
    <property type="entry name" value="E1-E2_ATPase"/>
    <property type="match status" value="1"/>
</dbReference>
<keyword evidence="5" id="KW-1185">Reference proteome</keyword>
<dbReference type="RefSeq" id="WP_209686834.1">
    <property type="nucleotide sequence ID" value="NZ_JAGGLU010000006.1"/>
</dbReference>
<sequence>MDTHKRPPAYTQDSAGILQNLRTSSNGLTSQEAQRRLALNGPNELAVSTKAKNFINRLFGRRVNDKIAMVKVRRDGKAKKIPADQLVIGDIVHLHKGDIVPAEIRLIKTDNLSIQNNNFIKRDPIKKDAEAILPENSSIDERINMAYSSAIVKKGSGIGIVTATSLDQEAASVNNPAEDYNISII</sequence>
<evidence type="ECO:0000313" key="4">
    <source>
        <dbReference type="EMBL" id="MBP2058087.1"/>
    </source>
</evidence>
<name>A0ABS4MEH7_9LACO</name>
<feature type="domain" description="Cation-transporting P-type ATPase N-terminal" evidence="3">
    <location>
        <begin position="11"/>
        <end position="56"/>
    </location>
</feature>
<feature type="domain" description="P-type ATPase A" evidence="2">
    <location>
        <begin position="69"/>
        <end position="171"/>
    </location>
</feature>
<dbReference type="SUPFAM" id="SSF81653">
    <property type="entry name" value="Calcium ATPase, transduction domain A"/>
    <property type="match status" value="1"/>
</dbReference>
<comment type="caution">
    <text evidence="4">The sequence shown here is derived from an EMBL/GenBank/DDBJ whole genome shotgun (WGS) entry which is preliminary data.</text>
</comment>
<evidence type="ECO:0000256" key="1">
    <source>
        <dbReference type="ARBA" id="ARBA00004141"/>
    </source>
</evidence>
<evidence type="ECO:0000259" key="2">
    <source>
        <dbReference type="Pfam" id="PF00122"/>
    </source>
</evidence>
<accession>A0ABS4MEH7</accession>
<dbReference type="InterPro" id="IPR059000">
    <property type="entry name" value="ATPase_P-type_domA"/>
</dbReference>
<dbReference type="SUPFAM" id="SSF81665">
    <property type="entry name" value="Calcium ATPase, transmembrane domain M"/>
    <property type="match status" value="1"/>
</dbReference>
<evidence type="ECO:0000259" key="3">
    <source>
        <dbReference type="Pfam" id="PF00690"/>
    </source>
</evidence>
<comment type="subcellular location">
    <subcellularLocation>
        <location evidence="1">Membrane</location>
        <topology evidence="1">Multi-pass membrane protein</topology>
    </subcellularLocation>
</comment>
<organism evidence="4 5">
    <name type="scientific">Lactobacillus colini</name>
    <dbReference type="NCBI Taxonomy" id="1819254"/>
    <lineage>
        <taxon>Bacteria</taxon>
        <taxon>Bacillati</taxon>
        <taxon>Bacillota</taxon>
        <taxon>Bacilli</taxon>
        <taxon>Lactobacillales</taxon>
        <taxon>Lactobacillaceae</taxon>
        <taxon>Lactobacillus</taxon>
    </lineage>
</organism>
<dbReference type="Proteomes" id="UP001519292">
    <property type="component" value="Unassembled WGS sequence"/>
</dbReference>
<protein>
    <submittedName>
        <fullName evidence="4">Magnesium-transporting ATPase (P-type)</fullName>
    </submittedName>
</protein>
<dbReference type="InterPro" id="IPR008250">
    <property type="entry name" value="ATPase_P-typ_transduc_dom_A_sf"/>
</dbReference>
<evidence type="ECO:0000313" key="5">
    <source>
        <dbReference type="Proteomes" id="UP001519292"/>
    </source>
</evidence>
<dbReference type="EMBL" id="JAGGLU010000006">
    <property type="protein sequence ID" value="MBP2058087.1"/>
    <property type="molecule type" value="Genomic_DNA"/>
</dbReference>
<dbReference type="Gene3D" id="2.70.150.10">
    <property type="entry name" value="Calcium-transporting ATPase, cytoplasmic transduction domain A"/>
    <property type="match status" value="1"/>
</dbReference>
<gene>
    <name evidence="4" type="ORF">J2Z60_001264</name>
</gene>
<dbReference type="Pfam" id="PF00690">
    <property type="entry name" value="Cation_ATPase_N"/>
    <property type="match status" value="1"/>
</dbReference>
<dbReference type="PANTHER" id="PTHR42861">
    <property type="entry name" value="CALCIUM-TRANSPORTING ATPASE"/>
    <property type="match status" value="1"/>
</dbReference>
<dbReference type="InterPro" id="IPR023298">
    <property type="entry name" value="ATPase_P-typ_TM_dom_sf"/>
</dbReference>
<proteinExistence type="predicted"/>
<reference evidence="4 5" key="1">
    <citation type="submission" date="2021-03" db="EMBL/GenBank/DDBJ databases">
        <title>Genomic Encyclopedia of Type Strains, Phase IV (KMG-IV): sequencing the most valuable type-strain genomes for metagenomic binning, comparative biology and taxonomic classification.</title>
        <authorList>
            <person name="Goeker M."/>
        </authorList>
    </citation>
    <scope>NUCLEOTIDE SEQUENCE [LARGE SCALE GENOMIC DNA]</scope>
    <source>
        <strain evidence="4 5">DSM 101872</strain>
    </source>
</reference>